<gene>
    <name evidence="3" type="ORF">H0B56_08500</name>
</gene>
<feature type="region of interest" description="Disordered" evidence="1">
    <location>
        <begin position="270"/>
        <end position="294"/>
    </location>
</feature>
<dbReference type="AlphaFoldDB" id="A0A837ZZB0"/>
<evidence type="ECO:0000256" key="1">
    <source>
        <dbReference type="SAM" id="MobiDB-lite"/>
    </source>
</evidence>
<dbReference type="RefSeq" id="WP_180892448.1">
    <property type="nucleotide sequence ID" value="NZ_JACCKD010000003.1"/>
</dbReference>
<comment type="caution">
    <text evidence="3">The sequence shown here is derived from an EMBL/GenBank/DDBJ whole genome shotgun (WGS) entry which is preliminary data.</text>
</comment>
<evidence type="ECO:0000313" key="3">
    <source>
        <dbReference type="EMBL" id="MBA0125574.1"/>
    </source>
</evidence>
<protein>
    <submittedName>
        <fullName evidence="3">Saccharopine dehydrogenase NADP-binding domain-containing protein</fullName>
    </submittedName>
</protein>
<dbReference type="PANTHER" id="PTHR43781">
    <property type="entry name" value="SACCHAROPINE DEHYDROGENASE"/>
    <property type="match status" value="1"/>
</dbReference>
<dbReference type="InterPro" id="IPR036291">
    <property type="entry name" value="NAD(P)-bd_dom_sf"/>
</dbReference>
<evidence type="ECO:0000313" key="4">
    <source>
        <dbReference type="Proteomes" id="UP000582974"/>
    </source>
</evidence>
<organism evidence="3 4">
    <name type="scientific">Haloechinothrix aidingensis</name>
    <dbReference type="NCBI Taxonomy" id="2752311"/>
    <lineage>
        <taxon>Bacteria</taxon>
        <taxon>Bacillati</taxon>
        <taxon>Actinomycetota</taxon>
        <taxon>Actinomycetes</taxon>
        <taxon>Pseudonocardiales</taxon>
        <taxon>Pseudonocardiaceae</taxon>
        <taxon>Haloechinothrix</taxon>
    </lineage>
</organism>
<name>A0A837ZZB0_9PSEU</name>
<evidence type="ECO:0000259" key="2">
    <source>
        <dbReference type="Pfam" id="PF03435"/>
    </source>
</evidence>
<dbReference type="PANTHER" id="PTHR43781:SF1">
    <property type="entry name" value="SACCHAROPINE DEHYDROGENASE"/>
    <property type="match status" value="1"/>
</dbReference>
<feature type="domain" description="Saccharopine dehydrogenase NADP binding" evidence="2">
    <location>
        <begin position="4"/>
        <end position="121"/>
    </location>
</feature>
<dbReference type="Gene3D" id="3.40.50.720">
    <property type="entry name" value="NAD(P)-binding Rossmann-like Domain"/>
    <property type="match status" value="1"/>
</dbReference>
<keyword evidence="4" id="KW-1185">Reference proteome</keyword>
<accession>A0A837ZZB0</accession>
<proteinExistence type="predicted"/>
<reference evidence="3 4" key="1">
    <citation type="submission" date="2020-07" db="EMBL/GenBank/DDBJ databases">
        <title>Genome of Haloechinothrix sp.</title>
        <authorList>
            <person name="Tang S.-K."/>
            <person name="Yang L."/>
            <person name="Zhu W.-Y."/>
        </authorList>
    </citation>
    <scope>NUCLEOTIDE SEQUENCE [LARGE SCALE GENOMIC DNA]</scope>
    <source>
        <strain evidence="3 4">YIM 98757</strain>
    </source>
</reference>
<dbReference type="EMBL" id="JACCKD010000003">
    <property type="protein sequence ID" value="MBA0125574.1"/>
    <property type="molecule type" value="Genomic_DNA"/>
</dbReference>
<dbReference type="InterPro" id="IPR005097">
    <property type="entry name" value="Sacchrp_dh_NADP-bd"/>
</dbReference>
<sequence length="349" mass="36510">MAWMIYGASGHTGHLVTELAAARGLRPVLAGRSAQRLRPIADRFGLEYRVFDLVSPAAVREGLRGIDAVAHCAGPFSATARPMVDACLAAGVHYLDITGEIDVFEDVYARHAEAERAGVVLLPGAGFDVVPTDCVAAVLAERLPRANYLDLAFSAHVALGPGTVKTVIEGAGDGGRARVDGTLRHVALGHKRVTAAFPAGERVVTAIPWGDVSSAYRSTGIPNITTYTVVPGGTVLPAFQRIGAPLLRRATVQRAARSVADRVVRRGAELDSRGGSQVWGEARDPSGRRVTMTLRGPNALPLTADGVVRSAERLAAGEVPPGAHTPSTAFGARFAAELDGVELGEPVQT</sequence>
<dbReference type="Pfam" id="PF03435">
    <property type="entry name" value="Sacchrp_dh_NADP"/>
    <property type="match status" value="1"/>
</dbReference>
<dbReference type="SUPFAM" id="SSF51735">
    <property type="entry name" value="NAD(P)-binding Rossmann-fold domains"/>
    <property type="match status" value="1"/>
</dbReference>
<dbReference type="Proteomes" id="UP000582974">
    <property type="component" value="Unassembled WGS sequence"/>
</dbReference>